<dbReference type="InterPro" id="IPR012332">
    <property type="entry name" value="Autotransporter_pectin_lyase_C"/>
</dbReference>
<evidence type="ECO:0000313" key="6">
    <source>
        <dbReference type="EMBL" id="TWU16839.1"/>
    </source>
</evidence>
<dbReference type="GO" id="GO:0000272">
    <property type="term" value="P:polysaccharide catabolic process"/>
    <property type="evidence" value="ECO:0007669"/>
    <property type="project" value="InterPro"/>
</dbReference>
<gene>
    <name evidence="6" type="primary">pmpB</name>
    <name evidence="6" type="ORF">Poly21_40460</name>
</gene>
<evidence type="ECO:0000256" key="2">
    <source>
        <dbReference type="ARBA" id="ARBA00022737"/>
    </source>
</evidence>
<dbReference type="EMBL" id="SJPU01000002">
    <property type="protein sequence ID" value="TWU16839.1"/>
    <property type="molecule type" value="Genomic_DNA"/>
</dbReference>
<dbReference type="NCBIfam" id="NF041518">
    <property type="entry name" value="choice_anch_Q"/>
    <property type="match status" value="1"/>
</dbReference>
<name>A0A5C6C1X8_9BACT</name>
<accession>A0A5C6C1X8</accession>
<dbReference type="InterPro" id="IPR006626">
    <property type="entry name" value="PbH1"/>
</dbReference>
<reference evidence="6 7" key="1">
    <citation type="journal article" date="2020" name="Antonie Van Leeuwenhoek">
        <title>Rhodopirellula heiligendammensis sp. nov., Rhodopirellula pilleata sp. nov., and Rhodopirellula solitaria sp. nov. isolated from natural or artificial marine surfaces in Northern Germany and California, USA, and emended description of the genus Rhodopirellula.</title>
        <authorList>
            <person name="Kallscheuer N."/>
            <person name="Wiegand S."/>
            <person name="Jogler M."/>
            <person name="Boedeker C."/>
            <person name="Peeters S.H."/>
            <person name="Rast P."/>
            <person name="Heuer A."/>
            <person name="Jetten M.S.M."/>
            <person name="Rohde M."/>
            <person name="Jogler C."/>
        </authorList>
    </citation>
    <scope>NUCLEOTIDE SEQUENCE [LARGE SCALE GENOMIC DNA]</scope>
    <source>
        <strain evidence="6 7">Poly21</strain>
    </source>
</reference>
<dbReference type="Gene3D" id="2.60.40.2030">
    <property type="match status" value="2"/>
</dbReference>
<proteinExistence type="predicted"/>
<evidence type="ECO:0000259" key="5">
    <source>
        <dbReference type="SMART" id="SM00237"/>
    </source>
</evidence>
<dbReference type="InterPro" id="IPR012334">
    <property type="entry name" value="Pectin_lyas_fold"/>
</dbReference>
<keyword evidence="3" id="KW-0106">Calcium</keyword>
<dbReference type="GO" id="GO:0016020">
    <property type="term" value="C:membrane"/>
    <property type="evidence" value="ECO:0007669"/>
    <property type="project" value="InterPro"/>
</dbReference>
<dbReference type="SUPFAM" id="SSF51126">
    <property type="entry name" value="Pectin lyase-like"/>
    <property type="match status" value="5"/>
</dbReference>
<sequence length="3013" mass="294182">MLGLKRLTLIANRPKQGHPSPRKSRLMSQKRSTIRRLLGEPLEDRRLLAAYVVDTAIDAIDATDGVVSLREAVQAANTNTVVGDAAAGDAGVTDTITFADGLSTITLNSQLSITESLGISLGSATGVTLSGGNASRIFSVDAGGDPGVPTGVAISGLTLTGGTAESGGAIFVSAGQSLTLDGVTLTGNVATGSDVGQGGGAIYNAGSLSISAGIISDNDANGTSGSGGGILNMAGTLDVSGTIISANTANRAGGGIETAGGSVTLTNVTLGSDGDGTDDETEGNSVAENAAPGNGGGLHIGGDGTVAVTGGSVRGNSAVEGGGLWNSGAGTLTIDGTTIADNTAVRGGGVYQDEASTTQTFTVDLQTLNSAYGSTATGTATITLDTSGVTGPNSGTASIRVQIDASGLPDLTEVSGGIHVAHIHGQFAGNAQRPSAEQGDGPFFDGEGGAANGFAPSDSITPTTEDDGAKNIDESAQFGQPTDFLDFFEGRPDYGPVVLNLSANQLAAAPDGTPPLTFFFQQLAAGNINPADEFPVGTTFNRDTTYTFDLSDADQRRQYNNLAPLETREIVLHGLVIPKDISDAIDAATGAAPGTPTAGVDQGDGTSFRRTAPIAAGTIARVSGITTIANATISGNTATGDMATDGGGGVYNAGGVLGISGSTITANAANGTAGSGGGVFSADGQTTISSTAIGGPTAASGNTANRAGGGIEVVEGNVSIEGASSLANNFAGINGGGVHITGAATVDSAQSTYTNNTAASEGGGLWNSATGTINIDGGIISGNTASGDAADNGGGGIYNDGGLITAFGGVISDNVADGTSGSGGGVLNNGGTLTIDDGTSISGNRANRAGGGIETAGGSVTLDNTNLTGNTVNTEGATGNPGNGGGLHIGGDGVVVINGGEVTGNSAVEGGGLWNSGAGTLTIDGTTIADNTAVRGGGVYQDETSTTQTFTVDLQTLNSAYGSTATGTATITLDTSGVTGPNSGTASIRVQIDASGLQDLTTTTGGIHVAHIHGQFTGNAARPMADQGDGPFFDGEGGQTADSVLPTTDDDGALNIDESADFGQATDFLDFFEGRPDYGPVVLNLTNEQLASAPDGTPPLTFFFQQLAAGNIPSDAFPNGTSFNRDTTYTFDLSDPDARRQYHNLTPLESREIVLHGLTVPTNISDAIDAATGATPGSPTAGVPLDNGMSFRRTAPVAAGEIVRTSGTTSITGATITGNIATGGNPDEGGGGAFNAGSMTVDNSSIFNNLATGERGSGGGILNVNQGVLDVSGTAITDNAALGSMMGDGGGGILNIDGTVSVTGSTISDNDATGTSGSGGGILSRAGTLTVSDTTISGNVANRAGGGIEVGRATVMLNEVVLGGASATEGNSVSGTGANPGNGGGLHVTFDSTVTIQGGSVLNNSAVEGGGLWNSSTGTLTVTDATISGNTAGGDAADNGGGGIYNDGGTTSVVGGIISNNVADGTSGSGGGVLNNGGTLTIGNGTIISGNRANRAGGGIETAGGSVTLDNTNLTGNTVNTEGATGNPGNGGGLHIGGNGMVVINGGEVTGNSAVEGGGLWNSGAGTLTIDGTTIADNTAVRGGGVYQDEASTTQTFTVDLQTLNSAYGSTATGTATITLDTSGVTGPNSGTASIRVQIDASGLPDLTEVSGGIHVAHIHGQFAGNAQRPSAEQGDGPFFDGEGGAANGFAPSDSITPTTEDDGAKNIDESAQFGQPTDFLDFFEGRPDYGPVVLNLSANQLAAAPDGTPPLTFFFQQLAAGNINPADEFPVGTTFNRDTTYTFDLSDADQRRQYNNLAPLETREIVLHGLVIPKDISDAIDAATGAAPGTPTAGVDQGDGTSFRRTAPIAAGTIARVSGITTIANATISGNTATGDMATDGGGGVYNAGGVLGISGSTITANAANGTAGSGGGVFSADGQTTISSTAIGGPTAASGNTANRAGGGIEVVEGNVSIEGASSLANNFAGINGGGVHITGAATVDSAQSTYTNNTAASEGGGLWNSATGTINIDGGIISGNTASGDAADNGGGGIYNDGGLITAFGGVISDNVADGTSGSGGGVLNNGGTLTIDDGTSISGNRANRAGGGIETAGGSVTLDNTNLTGNTVNTEGATGNPGNGGGLHIGGDGVVVINGGEVTGNSAVEGGGLWNSGAGTLTVNDVTISGNTASGDAADNGGGGIYNDGGTTSVFGGVISDNVADGTSGSGGGVLNNGGTLTIDNGTSISGNRANRAGGGIETAGGSVMLNNLRIVNNTVSAGGAVANPGNGGGLHIGGDAEVTIFGSTILGNSAVEGGGLWNGPASELTVDASTIAGNTSDDGGGVYNSGTSGDITLINSTISGNTATGDGGGIASEGANVTLLNVTIATNSAANGGGVQSDAGTVSAINTIIASNTATSAPDVAGTLMSNGNNLIGDTTDTNLVGAAASDILDVDAGLAALADNGGPTQTIALLASSPALNAGVATGVPVDQRGIARPQGAGIDIGAFESDLNPIATPELAIAAANADRNEGNSGLTPFTFTVTRSGTTTGTTSVSYTVSGSGTNVADGNDFQNGGFPSGTVNFADGETAKTITVNVAGDGDFESDETFTVTLGNATGGATVTTDEATGTIRNDDAVVVPTLSIAAANADRLEGNSGATPFTFTVTRGGDTSAATTVQYTIAGSGANPTNANDFASGFPSGTISFAAGETTQTLTIGVSGDTFAEQDETFTVTLSNATGGASITSDEASGVIRNDDRLGGDTRILTPPQVVRPHVIPGDGIPTAIIFQAVTDATVTVFPVGVASFTENVYIVDGNTQQISQYVNGVTTAQVTAGNLYSVIFEPQSEDRIFSIRSSAGSDSLSNEPSTNILQPTDTTADGKTTALDALRIVNALNQRDAAGGEPLPDTAASNAFLDVNRDNSVTALDALIVINFLNRQDASLAGNPAGESFAAAPQQAGRVASATPISHADDAAIDQVFAADTAQPNWLASDPSADLAADAGATMTAANVDVALDSDSDDDELELFADSRLLAGIN</sequence>
<dbReference type="InterPro" id="IPR002105">
    <property type="entry name" value="Dockerin_1_rpt"/>
</dbReference>
<protein>
    <submittedName>
        <fullName evidence="6">Outer membrane protein PmpB</fullName>
    </submittedName>
</protein>
<dbReference type="SMART" id="SM00710">
    <property type="entry name" value="PbH1"/>
    <property type="match status" value="22"/>
</dbReference>
<comment type="caution">
    <text evidence="6">The sequence shown here is derived from an EMBL/GenBank/DDBJ whole genome shotgun (WGS) entry which is preliminary data.</text>
</comment>
<dbReference type="PANTHER" id="PTHR34720">
    <property type="entry name" value="MICROCYSTIN DEPENDENT PROTEIN"/>
    <property type="match status" value="1"/>
</dbReference>
<feature type="region of interest" description="Disordered" evidence="4">
    <location>
        <begin position="2834"/>
        <end position="2855"/>
    </location>
</feature>
<dbReference type="Pfam" id="PF00404">
    <property type="entry name" value="Dockerin_1"/>
    <property type="match status" value="1"/>
</dbReference>
<feature type="domain" description="Calx-beta" evidence="5">
    <location>
        <begin position="2605"/>
        <end position="2713"/>
    </location>
</feature>
<dbReference type="Gene3D" id="2.160.20.20">
    <property type="match status" value="1"/>
</dbReference>
<dbReference type="Gene3D" id="2.160.20.10">
    <property type="entry name" value="Single-stranded right-handed beta-helix, Pectin lyase-like"/>
    <property type="match status" value="2"/>
</dbReference>
<dbReference type="GO" id="GO:0007154">
    <property type="term" value="P:cell communication"/>
    <property type="evidence" value="ECO:0007669"/>
    <property type="project" value="InterPro"/>
</dbReference>
<evidence type="ECO:0000313" key="7">
    <source>
        <dbReference type="Proteomes" id="UP000319908"/>
    </source>
</evidence>
<feature type="domain" description="Calx-beta" evidence="5">
    <location>
        <begin position="2485"/>
        <end position="2592"/>
    </location>
</feature>
<dbReference type="Proteomes" id="UP000319908">
    <property type="component" value="Unassembled WGS sequence"/>
</dbReference>
<feature type="region of interest" description="Disordered" evidence="4">
    <location>
        <begin position="431"/>
        <end position="474"/>
    </location>
</feature>
<evidence type="ECO:0000256" key="1">
    <source>
        <dbReference type="ARBA" id="ARBA00022729"/>
    </source>
</evidence>
<feature type="region of interest" description="Disordered" evidence="4">
    <location>
        <begin position="271"/>
        <end position="299"/>
    </location>
</feature>
<feature type="region of interest" description="Disordered" evidence="4">
    <location>
        <begin position="11"/>
        <end position="30"/>
    </location>
</feature>
<dbReference type="InterPro" id="IPR059226">
    <property type="entry name" value="Choice_anch_Q_dom"/>
</dbReference>
<dbReference type="SUPFAM" id="SSF141072">
    <property type="entry name" value="CalX-like"/>
    <property type="match status" value="2"/>
</dbReference>
<dbReference type="PANTHER" id="PTHR34720:SF9">
    <property type="entry name" value="BLR4714 PROTEIN"/>
    <property type="match status" value="1"/>
</dbReference>
<keyword evidence="1" id="KW-0732">Signal</keyword>
<dbReference type="RefSeq" id="WP_302119584.1">
    <property type="nucleotide sequence ID" value="NZ_SJPU01000002.1"/>
</dbReference>
<evidence type="ECO:0000256" key="3">
    <source>
        <dbReference type="ARBA" id="ARBA00022837"/>
    </source>
</evidence>
<dbReference type="Pfam" id="PF03160">
    <property type="entry name" value="Calx-beta"/>
    <property type="match status" value="2"/>
</dbReference>
<dbReference type="InterPro" id="IPR003644">
    <property type="entry name" value="Calx_beta"/>
</dbReference>
<evidence type="ECO:0000256" key="4">
    <source>
        <dbReference type="SAM" id="MobiDB-lite"/>
    </source>
</evidence>
<keyword evidence="7" id="KW-1185">Reference proteome</keyword>
<dbReference type="GO" id="GO:0004553">
    <property type="term" value="F:hydrolase activity, hydrolyzing O-glycosyl compounds"/>
    <property type="evidence" value="ECO:0007669"/>
    <property type="project" value="InterPro"/>
</dbReference>
<organism evidence="6 7">
    <name type="scientific">Allorhodopirellula heiligendammensis</name>
    <dbReference type="NCBI Taxonomy" id="2714739"/>
    <lineage>
        <taxon>Bacteria</taxon>
        <taxon>Pseudomonadati</taxon>
        <taxon>Planctomycetota</taxon>
        <taxon>Planctomycetia</taxon>
        <taxon>Pirellulales</taxon>
        <taxon>Pirellulaceae</taxon>
        <taxon>Allorhodopirellula</taxon>
    </lineage>
</organism>
<dbReference type="SMART" id="SM00237">
    <property type="entry name" value="Calx_beta"/>
    <property type="match status" value="2"/>
</dbReference>
<keyword evidence="2" id="KW-0677">Repeat</keyword>
<dbReference type="InterPro" id="IPR038081">
    <property type="entry name" value="CalX-like_sf"/>
</dbReference>
<dbReference type="InterPro" id="IPR011050">
    <property type="entry name" value="Pectin_lyase_fold/virulence"/>
</dbReference>